<dbReference type="EMBL" id="CABFNQ020000606">
    <property type="protein sequence ID" value="CAH0020034.1"/>
    <property type="molecule type" value="Genomic_DNA"/>
</dbReference>
<reference evidence="2" key="1">
    <citation type="submission" date="2021-10" db="EMBL/GenBank/DDBJ databases">
        <authorList>
            <person name="Piombo E."/>
        </authorList>
    </citation>
    <scope>NUCLEOTIDE SEQUENCE</scope>
</reference>
<keyword evidence="1" id="KW-0472">Membrane</keyword>
<accession>A0A9N9YII2</accession>
<sequence>MIASRLPILQLMKRLTWTFHPFLRTPFDKAILHLHLERSIEEECLADDSRVYITIITIITIIVTVHILFSIPILVFIVIFLLVRLVFKIFPPIFRNP</sequence>
<evidence type="ECO:0000313" key="2">
    <source>
        <dbReference type="EMBL" id="CAH0020034.1"/>
    </source>
</evidence>
<evidence type="ECO:0000313" key="3">
    <source>
        <dbReference type="Proteomes" id="UP000696573"/>
    </source>
</evidence>
<name>A0A9N9YII2_9HYPO</name>
<comment type="caution">
    <text evidence="2">The sequence shown here is derived from an EMBL/GenBank/DDBJ whole genome shotgun (WGS) entry which is preliminary data.</text>
</comment>
<feature type="transmembrane region" description="Helical" evidence="1">
    <location>
        <begin position="55"/>
        <end position="87"/>
    </location>
</feature>
<dbReference type="Proteomes" id="UP000696573">
    <property type="component" value="Unassembled WGS sequence"/>
</dbReference>
<protein>
    <submittedName>
        <fullName evidence="2">Uncharacterized protein</fullName>
    </submittedName>
</protein>
<dbReference type="AlphaFoldDB" id="A0A9N9YII2"/>
<proteinExistence type="predicted"/>
<organism evidence="2 3">
    <name type="scientific">Clonostachys rhizophaga</name>
    <dbReference type="NCBI Taxonomy" id="160324"/>
    <lineage>
        <taxon>Eukaryota</taxon>
        <taxon>Fungi</taxon>
        <taxon>Dikarya</taxon>
        <taxon>Ascomycota</taxon>
        <taxon>Pezizomycotina</taxon>
        <taxon>Sordariomycetes</taxon>
        <taxon>Hypocreomycetidae</taxon>
        <taxon>Hypocreales</taxon>
        <taxon>Bionectriaceae</taxon>
        <taxon>Clonostachys</taxon>
    </lineage>
</organism>
<gene>
    <name evidence="2" type="ORF">CRHIZ90672A_00018758</name>
</gene>
<keyword evidence="3" id="KW-1185">Reference proteome</keyword>
<keyword evidence="1" id="KW-0812">Transmembrane</keyword>
<keyword evidence="1" id="KW-1133">Transmembrane helix</keyword>
<evidence type="ECO:0000256" key="1">
    <source>
        <dbReference type="SAM" id="Phobius"/>
    </source>
</evidence>